<evidence type="ECO:0000313" key="5">
    <source>
        <dbReference type="Proteomes" id="UP000676649"/>
    </source>
</evidence>
<evidence type="ECO:0000256" key="1">
    <source>
        <dbReference type="SAM" id="Coils"/>
    </source>
</evidence>
<reference evidence="4" key="1">
    <citation type="submission" date="2021-04" db="EMBL/GenBank/DDBJ databases">
        <title>Draft genome sequence data of methanotrophic Methylovulum sp. strain S1L and Methylomonas sp. strain S2AM isolated from boreal lake water columns.</title>
        <authorList>
            <person name="Rissanen A.J."/>
            <person name="Mangayil R."/>
            <person name="Svenning M.M."/>
            <person name="Khanongnuch R."/>
        </authorList>
    </citation>
    <scope>NUCLEOTIDE SEQUENCE</scope>
    <source>
        <strain evidence="4">S2AM</strain>
    </source>
</reference>
<accession>A0A975MQT7</accession>
<keyword evidence="1" id="KW-0175">Coiled coil</keyword>
<organism evidence="4 5">
    <name type="scientific">Methylomonas paludis</name>
    <dbReference type="NCBI Taxonomy" id="1173101"/>
    <lineage>
        <taxon>Bacteria</taxon>
        <taxon>Pseudomonadati</taxon>
        <taxon>Pseudomonadota</taxon>
        <taxon>Gammaproteobacteria</taxon>
        <taxon>Methylococcales</taxon>
        <taxon>Methylococcaceae</taxon>
        <taxon>Methylomonas</taxon>
    </lineage>
</organism>
<protein>
    <submittedName>
        <fullName evidence="4">DUF4407 domain-containing protein</fullName>
    </submittedName>
</protein>
<gene>
    <name evidence="4" type="ORF">KEF85_04740</name>
</gene>
<name>A0A975MQT7_9GAMM</name>
<keyword evidence="3" id="KW-1133">Transmembrane helix</keyword>
<dbReference type="Pfam" id="PF14362">
    <property type="entry name" value="DUF4407"/>
    <property type="match status" value="1"/>
</dbReference>
<proteinExistence type="predicted"/>
<evidence type="ECO:0000256" key="3">
    <source>
        <dbReference type="SAM" id="Phobius"/>
    </source>
</evidence>
<feature type="compositionally biased region" description="Pro residues" evidence="2">
    <location>
        <begin position="69"/>
        <end position="82"/>
    </location>
</feature>
<feature type="compositionally biased region" description="Low complexity" evidence="2">
    <location>
        <begin position="83"/>
        <end position="95"/>
    </location>
</feature>
<sequence length="716" mass="79792">MSSLIIPNTCPDCGAPTIDDRCEANCGWTFNPALPLTAPPIVEIPDKGLRKSFFDRFFNMVGSHPGPANIPAPLPELPPEPAAEPLSSSPPAALEKAPEPATPPAETLENRVGQLETRIKSADQLSKYLLNQLDHKLAIRVKEQESLIGIEAEKAVQHIKPAIQTELHTFIREEVSLQTEPVVAEQLQKIEAANTVALSNIVQQQVERKLVAEELDSQVEQRVQHNFQQNFARQFQESLDKLLLTDQDYVEIKKKVVSRSTTKPGIPGRDKAWYWLSGTSVELLEHCPESEIKKYQALGISMLMPMLMGFFACLHLAEQHFTSETLASHSMIIGLSLVWTLFIMAIDRILLVSYRVSGQWQVKIVQFGWRFFIALLFALIFDASFLPTLYHSDVQAVINNNRKIQLDELGNKLSSQQQQLFGLPEAEDLLSADHADRKAYERLKAELDAAGDNIKVYAADRQAAIADASCEINGGPACQKGIGAKFNAAKLREDAANERLENAKLHKQLLENQLHSLYEKTSARENILAELKTSPAYHDRKKQAEAEYELAGKDILASNPREETKIVFDLFKKACSDGDWLTAATFLAYLILFILVDTFPIIMKILMPRGMYDNLLEAQDQAIGAKNTGPTQTVNGNIVTTGFRQTDLGFEITEITARFAVNKSYTAWQVIQNTLEAQLDHYIRANWKNHGSARSSDPDKSGFAVYTLSCGTPPLS</sequence>
<feature type="transmembrane region" description="Helical" evidence="3">
    <location>
        <begin position="329"/>
        <end position="350"/>
    </location>
</feature>
<dbReference type="InterPro" id="IPR025519">
    <property type="entry name" value="DUF4407"/>
</dbReference>
<dbReference type="RefSeq" id="WP_215583565.1">
    <property type="nucleotide sequence ID" value="NZ_CP073754.1"/>
</dbReference>
<dbReference type="KEGG" id="mpad:KEF85_04740"/>
<keyword evidence="3" id="KW-0472">Membrane</keyword>
<feature type="transmembrane region" description="Helical" evidence="3">
    <location>
        <begin position="371"/>
        <end position="390"/>
    </location>
</feature>
<dbReference type="Proteomes" id="UP000676649">
    <property type="component" value="Chromosome"/>
</dbReference>
<dbReference type="EMBL" id="CP073754">
    <property type="protein sequence ID" value="QWF71784.1"/>
    <property type="molecule type" value="Genomic_DNA"/>
</dbReference>
<keyword evidence="3" id="KW-0812">Transmembrane</keyword>
<feature type="coiled-coil region" evidence="1">
    <location>
        <begin position="488"/>
        <end position="520"/>
    </location>
</feature>
<dbReference type="AlphaFoldDB" id="A0A975MQT7"/>
<feature type="transmembrane region" description="Helical" evidence="3">
    <location>
        <begin position="580"/>
        <end position="602"/>
    </location>
</feature>
<feature type="transmembrane region" description="Helical" evidence="3">
    <location>
        <begin position="297"/>
        <end position="317"/>
    </location>
</feature>
<evidence type="ECO:0000313" key="4">
    <source>
        <dbReference type="EMBL" id="QWF71784.1"/>
    </source>
</evidence>
<keyword evidence="5" id="KW-1185">Reference proteome</keyword>
<evidence type="ECO:0000256" key="2">
    <source>
        <dbReference type="SAM" id="MobiDB-lite"/>
    </source>
</evidence>
<feature type="region of interest" description="Disordered" evidence="2">
    <location>
        <begin position="69"/>
        <end position="111"/>
    </location>
</feature>